<dbReference type="SUPFAM" id="SSF103473">
    <property type="entry name" value="MFS general substrate transporter"/>
    <property type="match status" value="1"/>
</dbReference>
<feature type="transmembrane region" description="Helical" evidence="4">
    <location>
        <begin position="152"/>
        <end position="171"/>
    </location>
</feature>
<feature type="transmembrane region" description="Helical" evidence="4">
    <location>
        <begin position="660"/>
        <end position="680"/>
    </location>
</feature>
<keyword evidence="2 4" id="KW-1133">Transmembrane helix</keyword>
<dbReference type="EMBL" id="CMVM020000129">
    <property type="status" value="NOT_ANNOTATED_CDS"/>
    <property type="molecule type" value="Genomic_DNA"/>
</dbReference>
<sequence>MLLVNEEAEILSKLGVLTSSQESQHNDLKKKRMSFGFMFRNSKADEICTSTDDEENDSNIVYNRLLGSAQQQKTIMRRRSNEITWRDVLLSFLFIALGISTSVQGITMPNMIVNIYASNSLFVVFFLCITAFGFLVGCSIVSRLFSWMNPILLLLFSLFGTIIITALLGFSKTALIAYLYSLISGCFHGTIFRGGLIILCESDFGTRAVFAMHALFAAGIFLMSLLSTFILSGAAVPYSHFSKLPDNHNVFNNHLLMKREMNLLSEQSGDDIFFKSSISNELATSKPDHVVGVELIAEPKTQENVQKRKEAIERMKSKEERQSLVTNGSLYSNEYSGVQEPTRNQNNFAHSNTSAAYVSSIFHTSSFPYLGKNDKGTARSMDQTETITVSNTAGVFYSLTKTNSVTANFIFSDVSFSFSGLNWNVGTIPLKNFWMLESLEQEFGPFQNFHIVYALATFLGLCYLSLCFIASICNGNSIKVSSLQIVEASPNLFTDLKKMAISWRTYSVLFFLLAGGIERVVGESLTFYALFRPELSFSQRNGLFLTSAFWLGIVTVRVLFVLMTKFINIGRLSNFVFFSAAVAGYVAASARSLFAVLCTMFILGLSLGPLSPFLFCWLAEQELSSYLSLSLLYAIGISLGGLIFPCIITFSIYICSTAVVLFVVVCVSFLFAYIALIMVIRTVRVTIRLNAIKQFSSCANSEVNRETAGQSKIRNGDYVVLVDKSDGRFDISDSDSSAEDSSLNELIDRCYK</sequence>
<keyword evidence="1 4" id="KW-0812">Transmembrane</keyword>
<feature type="transmembrane region" description="Helical" evidence="4">
    <location>
        <begin position="211"/>
        <end position="236"/>
    </location>
</feature>
<feature type="transmembrane region" description="Helical" evidence="4">
    <location>
        <begin position="594"/>
        <end position="619"/>
    </location>
</feature>
<name>A0A8R1TSL6_ONCVO</name>
<feature type="transmembrane region" description="Helical" evidence="4">
    <location>
        <begin position="631"/>
        <end position="654"/>
    </location>
</feature>
<evidence type="ECO:0000256" key="4">
    <source>
        <dbReference type="SAM" id="Phobius"/>
    </source>
</evidence>
<dbReference type="AlphaFoldDB" id="A0A8R1TSL6"/>
<feature type="transmembrane region" description="Helical" evidence="4">
    <location>
        <begin position="451"/>
        <end position="473"/>
    </location>
</feature>
<evidence type="ECO:0000313" key="5">
    <source>
        <dbReference type="EnsemblMetazoa" id="OVOC4310.1"/>
    </source>
</evidence>
<dbReference type="Proteomes" id="UP000024404">
    <property type="component" value="Unassembled WGS sequence"/>
</dbReference>
<dbReference type="EnsemblMetazoa" id="OVOC4310.1">
    <property type="protein sequence ID" value="OVOC4310.1"/>
    <property type="gene ID" value="WBGene00241119"/>
</dbReference>
<reference evidence="5" key="2">
    <citation type="submission" date="2022-06" db="UniProtKB">
        <authorList>
            <consortium name="EnsemblMetazoa"/>
        </authorList>
    </citation>
    <scope>IDENTIFICATION</scope>
</reference>
<evidence type="ECO:0000256" key="3">
    <source>
        <dbReference type="ARBA" id="ARBA00023136"/>
    </source>
</evidence>
<feature type="transmembrane region" description="Helical" evidence="4">
    <location>
        <begin position="177"/>
        <end position="199"/>
    </location>
</feature>
<accession>A0A8R1TSL6</accession>
<keyword evidence="6" id="KW-1185">Reference proteome</keyword>
<dbReference type="PANTHER" id="PTHR23121:SF9">
    <property type="entry name" value="SODIUM-DEPENDENT GLUCOSE TRANSPORTER 1"/>
    <property type="match status" value="1"/>
</dbReference>
<reference evidence="6" key="1">
    <citation type="submission" date="2013-10" db="EMBL/GenBank/DDBJ databases">
        <title>Genome sequencing of Onchocerca volvulus.</title>
        <authorList>
            <person name="Cotton J."/>
            <person name="Tsai J."/>
            <person name="Stanley E."/>
            <person name="Tracey A."/>
            <person name="Holroyd N."/>
            <person name="Lustigman S."/>
            <person name="Berriman M."/>
        </authorList>
    </citation>
    <scope>NUCLEOTIDE SEQUENCE</scope>
</reference>
<feature type="transmembrane region" description="Helical" evidence="4">
    <location>
        <begin position="83"/>
        <end position="101"/>
    </location>
</feature>
<evidence type="ECO:0000256" key="2">
    <source>
        <dbReference type="ARBA" id="ARBA00022989"/>
    </source>
</evidence>
<keyword evidence="3 4" id="KW-0472">Membrane</keyword>
<feature type="transmembrane region" description="Helical" evidence="4">
    <location>
        <begin position="121"/>
        <end position="145"/>
    </location>
</feature>
<evidence type="ECO:0000313" key="6">
    <source>
        <dbReference type="Proteomes" id="UP000024404"/>
    </source>
</evidence>
<feature type="transmembrane region" description="Helical" evidence="4">
    <location>
        <begin position="506"/>
        <end position="531"/>
    </location>
</feature>
<feature type="transmembrane region" description="Helical" evidence="4">
    <location>
        <begin position="543"/>
        <end position="562"/>
    </location>
</feature>
<dbReference type="PANTHER" id="PTHR23121">
    <property type="entry name" value="SODIUM-DEPENDENT GLUCOSE TRANSPORTER 1"/>
    <property type="match status" value="1"/>
</dbReference>
<organism evidence="5 6">
    <name type="scientific">Onchocerca volvulus</name>
    <dbReference type="NCBI Taxonomy" id="6282"/>
    <lineage>
        <taxon>Eukaryota</taxon>
        <taxon>Metazoa</taxon>
        <taxon>Ecdysozoa</taxon>
        <taxon>Nematoda</taxon>
        <taxon>Chromadorea</taxon>
        <taxon>Rhabditida</taxon>
        <taxon>Spirurina</taxon>
        <taxon>Spiruromorpha</taxon>
        <taxon>Filarioidea</taxon>
        <taxon>Onchocercidae</taxon>
        <taxon>Onchocerca</taxon>
    </lineage>
</organism>
<dbReference type="InterPro" id="IPR036259">
    <property type="entry name" value="MFS_trans_sf"/>
</dbReference>
<evidence type="ECO:0000256" key="1">
    <source>
        <dbReference type="ARBA" id="ARBA00022692"/>
    </source>
</evidence>
<protein>
    <submittedName>
        <fullName evidence="5">Uncharacterized protein</fullName>
    </submittedName>
</protein>
<feature type="transmembrane region" description="Helical" evidence="4">
    <location>
        <begin position="569"/>
        <end position="588"/>
    </location>
</feature>
<proteinExistence type="predicted"/>